<keyword evidence="3" id="KW-1185">Reference proteome</keyword>
<accession>A0AA36MET1</accession>
<organism evidence="2 3">
    <name type="scientific">Cylicocyclus nassatus</name>
    <name type="common">Nematode worm</name>
    <dbReference type="NCBI Taxonomy" id="53992"/>
    <lineage>
        <taxon>Eukaryota</taxon>
        <taxon>Metazoa</taxon>
        <taxon>Ecdysozoa</taxon>
        <taxon>Nematoda</taxon>
        <taxon>Chromadorea</taxon>
        <taxon>Rhabditida</taxon>
        <taxon>Rhabditina</taxon>
        <taxon>Rhabditomorpha</taxon>
        <taxon>Strongyloidea</taxon>
        <taxon>Strongylidae</taxon>
        <taxon>Cylicocyclus</taxon>
    </lineage>
</organism>
<dbReference type="Proteomes" id="UP001176961">
    <property type="component" value="Unassembled WGS sequence"/>
</dbReference>
<dbReference type="EMBL" id="CATQJL010000316">
    <property type="protein sequence ID" value="CAJ0606787.1"/>
    <property type="molecule type" value="Genomic_DNA"/>
</dbReference>
<feature type="region of interest" description="Disordered" evidence="1">
    <location>
        <begin position="36"/>
        <end position="69"/>
    </location>
</feature>
<name>A0AA36MET1_CYLNA</name>
<proteinExistence type="predicted"/>
<sequence>MLSGQVPYMPALPLPLCRRIPVLSWSPGRCADLLGEHISPGKTENPQKDDNEEVELEKPAASVSQRWRGADPHASLTACTLSLTEFENHHFSTNRP</sequence>
<reference evidence="2" key="1">
    <citation type="submission" date="2023-07" db="EMBL/GenBank/DDBJ databases">
        <authorList>
            <consortium name="CYATHOMIX"/>
        </authorList>
    </citation>
    <scope>NUCLEOTIDE SEQUENCE</scope>
    <source>
        <strain evidence="2">N/A</strain>
    </source>
</reference>
<comment type="caution">
    <text evidence="2">The sequence shown here is derived from an EMBL/GenBank/DDBJ whole genome shotgun (WGS) entry which is preliminary data.</text>
</comment>
<protein>
    <submittedName>
        <fullName evidence="2">Uncharacterized protein</fullName>
    </submittedName>
</protein>
<evidence type="ECO:0000256" key="1">
    <source>
        <dbReference type="SAM" id="MobiDB-lite"/>
    </source>
</evidence>
<gene>
    <name evidence="2" type="ORF">CYNAS_LOCUS18770</name>
</gene>
<evidence type="ECO:0000313" key="2">
    <source>
        <dbReference type="EMBL" id="CAJ0606787.1"/>
    </source>
</evidence>
<dbReference type="AlphaFoldDB" id="A0AA36MET1"/>
<evidence type="ECO:0000313" key="3">
    <source>
        <dbReference type="Proteomes" id="UP001176961"/>
    </source>
</evidence>